<accession>A0A383WJR7</accession>
<proteinExistence type="predicted"/>
<dbReference type="SUPFAM" id="SSF52047">
    <property type="entry name" value="RNI-like"/>
    <property type="match status" value="1"/>
</dbReference>
<feature type="chain" id="PRO_5016648957" description="Receptor-type protein kinase" evidence="2">
    <location>
        <begin position="28"/>
        <end position="157"/>
    </location>
</feature>
<dbReference type="Gene3D" id="3.80.10.10">
    <property type="entry name" value="Ribonuclease Inhibitor"/>
    <property type="match status" value="1"/>
</dbReference>
<sequence length="157" mass="17135">MQYSRYLPGGWLQALSVITGLTRLVLASAGDGHSLGDDAAAALARSCRQLRHLDLNECNLGSGAWLDEVRRLTQLTQLQLQGNAGVTRQGLMQLTGLRQLQQLGVDTWGCQGGVTRADVREFWRALTGSTSGEWGCGAVKDNGGRQWTRLNKKKRRG</sequence>
<dbReference type="AlphaFoldDB" id="A0A383WJR7"/>
<evidence type="ECO:0008006" key="5">
    <source>
        <dbReference type="Google" id="ProtNLM"/>
    </source>
</evidence>
<dbReference type="GO" id="GO:0005930">
    <property type="term" value="C:axoneme"/>
    <property type="evidence" value="ECO:0007669"/>
    <property type="project" value="UniProtKB-SubCell"/>
</dbReference>
<evidence type="ECO:0000313" key="4">
    <source>
        <dbReference type="Proteomes" id="UP000256970"/>
    </source>
</evidence>
<protein>
    <recommendedName>
        <fullName evidence="5">Receptor-type protein kinase</fullName>
    </recommendedName>
</protein>
<gene>
    <name evidence="3" type="ORF">BQ4739_LOCUS18055</name>
</gene>
<dbReference type="EMBL" id="FNXT01001293">
    <property type="protein sequence ID" value="SZX77710.1"/>
    <property type="molecule type" value="Genomic_DNA"/>
</dbReference>
<comment type="subcellular location">
    <subcellularLocation>
        <location evidence="1">Cytoplasm</location>
        <location evidence="1">Cytoskeleton</location>
        <location evidence="1">Cilium axoneme</location>
    </subcellularLocation>
</comment>
<evidence type="ECO:0000313" key="3">
    <source>
        <dbReference type="EMBL" id="SZX77710.1"/>
    </source>
</evidence>
<keyword evidence="2" id="KW-0732">Signal</keyword>
<keyword evidence="4" id="KW-1185">Reference proteome</keyword>
<dbReference type="Proteomes" id="UP000256970">
    <property type="component" value="Unassembled WGS sequence"/>
</dbReference>
<feature type="signal peptide" evidence="2">
    <location>
        <begin position="1"/>
        <end position="27"/>
    </location>
</feature>
<reference evidence="3 4" key="1">
    <citation type="submission" date="2016-10" db="EMBL/GenBank/DDBJ databases">
        <authorList>
            <person name="Cai Z."/>
        </authorList>
    </citation>
    <scope>NUCLEOTIDE SEQUENCE [LARGE SCALE GENOMIC DNA]</scope>
</reference>
<evidence type="ECO:0000256" key="2">
    <source>
        <dbReference type="SAM" id="SignalP"/>
    </source>
</evidence>
<organism evidence="3 4">
    <name type="scientific">Tetradesmus obliquus</name>
    <name type="common">Green alga</name>
    <name type="synonym">Acutodesmus obliquus</name>
    <dbReference type="NCBI Taxonomy" id="3088"/>
    <lineage>
        <taxon>Eukaryota</taxon>
        <taxon>Viridiplantae</taxon>
        <taxon>Chlorophyta</taxon>
        <taxon>core chlorophytes</taxon>
        <taxon>Chlorophyceae</taxon>
        <taxon>CS clade</taxon>
        <taxon>Sphaeropleales</taxon>
        <taxon>Scenedesmaceae</taxon>
        <taxon>Tetradesmus</taxon>
    </lineage>
</organism>
<dbReference type="InterPro" id="IPR032675">
    <property type="entry name" value="LRR_dom_sf"/>
</dbReference>
<name>A0A383WJR7_TETOB</name>
<evidence type="ECO:0000256" key="1">
    <source>
        <dbReference type="ARBA" id="ARBA00004430"/>
    </source>
</evidence>